<keyword evidence="5" id="KW-0489">Methyltransferase</keyword>
<dbReference type="Pfam" id="PF02353">
    <property type="entry name" value="CMAS"/>
    <property type="match status" value="1"/>
</dbReference>
<dbReference type="InterPro" id="IPR052290">
    <property type="entry name" value="Sphingo_C9-MT"/>
</dbReference>
<dbReference type="GO" id="GO:0006665">
    <property type="term" value="P:sphingolipid metabolic process"/>
    <property type="evidence" value="ECO:0007669"/>
    <property type="project" value="UniProtKB-KW"/>
</dbReference>
<evidence type="ECO:0000256" key="9">
    <source>
        <dbReference type="ARBA" id="ARBA00022919"/>
    </source>
</evidence>
<feature type="transmembrane region" description="Helical" evidence="14">
    <location>
        <begin position="423"/>
        <end position="451"/>
    </location>
</feature>
<keyword evidence="10 14" id="KW-1133">Transmembrane helix</keyword>
<dbReference type="AlphaFoldDB" id="A0A7S2S2D1"/>
<dbReference type="GO" id="GO:0016020">
    <property type="term" value="C:membrane"/>
    <property type="evidence" value="ECO:0007669"/>
    <property type="project" value="UniProtKB-SubCell"/>
</dbReference>
<dbReference type="PANTHER" id="PTHR45197:SF1">
    <property type="entry name" value="SPHINGOLIPID C9-METHYLTRANSFERASE A-RELATED"/>
    <property type="match status" value="1"/>
</dbReference>
<keyword evidence="11" id="KW-0443">Lipid metabolism</keyword>
<keyword evidence="9" id="KW-0746">Sphingolipid metabolism</keyword>
<evidence type="ECO:0000256" key="2">
    <source>
        <dbReference type="ARBA" id="ARBA00004760"/>
    </source>
</evidence>
<keyword evidence="8 14" id="KW-0812">Transmembrane</keyword>
<comment type="subcellular location">
    <subcellularLocation>
        <location evidence="1">Membrane</location>
        <topology evidence="1">Multi-pass membrane protein</topology>
    </subcellularLocation>
</comment>
<evidence type="ECO:0000256" key="4">
    <source>
        <dbReference type="ARBA" id="ARBA00022516"/>
    </source>
</evidence>
<keyword evidence="4" id="KW-0444">Lipid biosynthesis</keyword>
<evidence type="ECO:0000256" key="1">
    <source>
        <dbReference type="ARBA" id="ARBA00004141"/>
    </source>
</evidence>
<dbReference type="SUPFAM" id="SSF53335">
    <property type="entry name" value="S-adenosyl-L-methionine-dependent methyltransferases"/>
    <property type="match status" value="1"/>
</dbReference>
<dbReference type="InterPro" id="IPR029063">
    <property type="entry name" value="SAM-dependent_MTases_sf"/>
</dbReference>
<evidence type="ECO:0000256" key="14">
    <source>
        <dbReference type="SAM" id="Phobius"/>
    </source>
</evidence>
<evidence type="ECO:0000256" key="10">
    <source>
        <dbReference type="ARBA" id="ARBA00022989"/>
    </source>
</evidence>
<accession>A0A7S2S2D1</accession>
<gene>
    <name evidence="15" type="ORF">QSP1433_LOCUS9543</name>
</gene>
<evidence type="ECO:0000256" key="5">
    <source>
        <dbReference type="ARBA" id="ARBA00022603"/>
    </source>
</evidence>
<evidence type="ECO:0000256" key="7">
    <source>
        <dbReference type="ARBA" id="ARBA00022691"/>
    </source>
</evidence>
<name>A0A7S2S2D1_9STRA</name>
<dbReference type="EC" id="2.1.1.317" evidence="13"/>
<keyword evidence="12 14" id="KW-0472">Membrane</keyword>
<dbReference type="GO" id="GO:0032259">
    <property type="term" value="P:methylation"/>
    <property type="evidence" value="ECO:0007669"/>
    <property type="project" value="UniProtKB-KW"/>
</dbReference>
<keyword evidence="6" id="KW-0808">Transferase</keyword>
<protein>
    <recommendedName>
        <fullName evidence="13">sphingolipid C(9)-methyltransferase</fullName>
        <ecNumber evidence="13">2.1.1.317</ecNumber>
    </recommendedName>
</protein>
<dbReference type="PANTHER" id="PTHR45197">
    <property type="entry name" value="SYNTHASE, PUTATIVE (AFU_ORTHOLOGUE AFUA_7G04190)-RELATED"/>
    <property type="match status" value="1"/>
</dbReference>
<dbReference type="Gene3D" id="3.40.50.150">
    <property type="entry name" value="Vaccinia Virus protein VP39"/>
    <property type="match status" value="1"/>
</dbReference>
<dbReference type="EMBL" id="HBHK01015210">
    <property type="protein sequence ID" value="CAD9687515.1"/>
    <property type="molecule type" value="Transcribed_RNA"/>
</dbReference>
<evidence type="ECO:0000256" key="3">
    <source>
        <dbReference type="ARBA" id="ARBA00004991"/>
    </source>
</evidence>
<organism evidence="15">
    <name type="scientific">Mucochytrium quahogii</name>
    <dbReference type="NCBI Taxonomy" id="96639"/>
    <lineage>
        <taxon>Eukaryota</taxon>
        <taxon>Sar</taxon>
        <taxon>Stramenopiles</taxon>
        <taxon>Bigyra</taxon>
        <taxon>Labyrinthulomycetes</taxon>
        <taxon>Thraustochytrida</taxon>
        <taxon>Thraustochytriidae</taxon>
        <taxon>Mucochytrium</taxon>
    </lineage>
</organism>
<dbReference type="CDD" id="cd02440">
    <property type="entry name" value="AdoMet_MTases"/>
    <property type="match status" value="1"/>
</dbReference>
<evidence type="ECO:0000256" key="12">
    <source>
        <dbReference type="ARBA" id="ARBA00023136"/>
    </source>
</evidence>
<proteinExistence type="predicted"/>
<evidence type="ECO:0000313" key="15">
    <source>
        <dbReference type="EMBL" id="CAD9687515.1"/>
    </source>
</evidence>
<evidence type="ECO:0000256" key="6">
    <source>
        <dbReference type="ARBA" id="ARBA00022679"/>
    </source>
</evidence>
<dbReference type="GO" id="GO:0008168">
    <property type="term" value="F:methyltransferase activity"/>
    <property type="evidence" value="ECO:0007669"/>
    <property type="project" value="UniProtKB-KW"/>
</dbReference>
<feature type="transmembrane region" description="Helical" evidence="14">
    <location>
        <begin position="60"/>
        <end position="82"/>
    </location>
</feature>
<feature type="transmembrane region" description="Helical" evidence="14">
    <location>
        <begin position="24"/>
        <end position="53"/>
    </location>
</feature>
<evidence type="ECO:0000256" key="13">
    <source>
        <dbReference type="ARBA" id="ARBA00039020"/>
    </source>
</evidence>
<evidence type="ECO:0000256" key="8">
    <source>
        <dbReference type="ARBA" id="ARBA00022692"/>
    </source>
</evidence>
<comment type="pathway">
    <text evidence="3">Sphingolipid metabolism.</text>
</comment>
<reference evidence="15" key="1">
    <citation type="submission" date="2021-01" db="EMBL/GenBank/DDBJ databases">
        <authorList>
            <person name="Corre E."/>
            <person name="Pelletier E."/>
            <person name="Niang G."/>
            <person name="Scheremetjew M."/>
            <person name="Finn R."/>
            <person name="Kale V."/>
            <person name="Holt S."/>
            <person name="Cochrane G."/>
            <person name="Meng A."/>
            <person name="Brown T."/>
            <person name="Cohen L."/>
        </authorList>
    </citation>
    <scope>NUCLEOTIDE SEQUENCE</scope>
    <source>
        <strain evidence="15">NY070348D</strain>
    </source>
</reference>
<evidence type="ECO:0000256" key="11">
    <source>
        <dbReference type="ARBA" id="ARBA00023098"/>
    </source>
</evidence>
<keyword evidence="7" id="KW-0949">S-adenosyl-L-methionine</keyword>
<sequence length="474" mass="53979">MDSGGYQTRTFSPVEKNVGGTHGLYFIFFLLEHVTTVVPLICVLPAIGLTLIIDGGVFNFLAIAIAIPVVALITLAVVLVGLSRSEDPEAPCDWTKYIDIKDAKMAATYKGKKIPIETFIEAYMNKKADFILDPLEVLWKRHEIFRIFITLGHLKFFLFKFVGQLIHHTQDADSAEVRDVYDRGNDFYGWFLHKHECTTIPNTMIYTSGIFEGDDDTLEVAQERKLDLVCRYSRMKPGDKHLDIGCGWGTLCVYAAKNYGTHSTGVTLAREQVEFGYNVAKEQGVDERIKLLCMDYRDIPNTQYDVITCLEMIEHVGIKNFQAFLLQCKGLLKDDGIFYLQLAGLRRAWQFEDLIWGLFMGTYIFPAADASCPLGFCTTQCERAGFEVHRVENCGVHYALTINHWYNNWMANQKVVEAKYGTWWFRCWVIFLAWSTIIASQGSSTVFLVTLHKNTSRFERKGNFVGPYPLATQQ</sequence>
<comment type="pathway">
    <text evidence="2">Lipid metabolism; sphingolipid metabolism.</text>
</comment>